<gene>
    <name evidence="3" type="ORF">VKT23_018158</name>
</gene>
<accession>A0ABR1IS76</accession>
<evidence type="ECO:0000256" key="2">
    <source>
        <dbReference type="SAM" id="Phobius"/>
    </source>
</evidence>
<evidence type="ECO:0000313" key="3">
    <source>
        <dbReference type="EMBL" id="KAK7438227.1"/>
    </source>
</evidence>
<comment type="caution">
    <text evidence="3">The sequence shown here is derived from an EMBL/GenBank/DDBJ whole genome shotgun (WGS) entry which is preliminary data.</text>
</comment>
<feature type="transmembrane region" description="Helical" evidence="2">
    <location>
        <begin position="15"/>
        <end position="34"/>
    </location>
</feature>
<reference evidence="3 4" key="1">
    <citation type="submission" date="2024-01" db="EMBL/GenBank/DDBJ databases">
        <title>A draft genome for the cacao thread blight pathogen Marasmiellus scandens.</title>
        <authorList>
            <person name="Baruah I.K."/>
            <person name="Leung J."/>
            <person name="Bukari Y."/>
            <person name="Amoako-Attah I."/>
            <person name="Meinhardt L.W."/>
            <person name="Bailey B.A."/>
            <person name="Cohen S.P."/>
        </authorList>
    </citation>
    <scope>NUCLEOTIDE SEQUENCE [LARGE SCALE GENOMIC DNA]</scope>
    <source>
        <strain evidence="3 4">GH-19</strain>
    </source>
</reference>
<keyword evidence="2" id="KW-0472">Membrane</keyword>
<protein>
    <submittedName>
        <fullName evidence="3">Uncharacterized protein</fullName>
    </submittedName>
</protein>
<keyword evidence="4" id="KW-1185">Reference proteome</keyword>
<feature type="region of interest" description="Disordered" evidence="1">
    <location>
        <begin position="51"/>
        <end position="79"/>
    </location>
</feature>
<keyword evidence="2" id="KW-0812">Transmembrane</keyword>
<name>A0ABR1IS76_9AGAR</name>
<organism evidence="3 4">
    <name type="scientific">Marasmiellus scandens</name>
    <dbReference type="NCBI Taxonomy" id="2682957"/>
    <lineage>
        <taxon>Eukaryota</taxon>
        <taxon>Fungi</taxon>
        <taxon>Dikarya</taxon>
        <taxon>Basidiomycota</taxon>
        <taxon>Agaricomycotina</taxon>
        <taxon>Agaricomycetes</taxon>
        <taxon>Agaricomycetidae</taxon>
        <taxon>Agaricales</taxon>
        <taxon>Marasmiineae</taxon>
        <taxon>Omphalotaceae</taxon>
        <taxon>Marasmiellus</taxon>
    </lineage>
</organism>
<sequence length="106" mass="11871">MTSQLSFPVLVGMELAVGALACCVLSLGFLLCYFGRNRDILNDYDVEDSREEVANGDGSSFSPSVLPQPDKVEPVKTQRTDADLKEKRNVNKEKKLIETLERLFFI</sequence>
<evidence type="ECO:0000256" key="1">
    <source>
        <dbReference type="SAM" id="MobiDB-lite"/>
    </source>
</evidence>
<dbReference type="EMBL" id="JBANRG010000080">
    <property type="protein sequence ID" value="KAK7438227.1"/>
    <property type="molecule type" value="Genomic_DNA"/>
</dbReference>
<keyword evidence="2" id="KW-1133">Transmembrane helix</keyword>
<evidence type="ECO:0000313" key="4">
    <source>
        <dbReference type="Proteomes" id="UP001498398"/>
    </source>
</evidence>
<feature type="compositionally biased region" description="Basic and acidic residues" evidence="1">
    <location>
        <begin position="70"/>
        <end position="79"/>
    </location>
</feature>
<proteinExistence type="predicted"/>
<dbReference type="Proteomes" id="UP001498398">
    <property type="component" value="Unassembled WGS sequence"/>
</dbReference>